<proteinExistence type="inferred from homology"/>
<feature type="transmembrane region" description="Helical" evidence="6">
    <location>
        <begin position="155"/>
        <end position="179"/>
    </location>
</feature>
<dbReference type="PROSITE" id="PS50928">
    <property type="entry name" value="ABC_TM1"/>
    <property type="match status" value="1"/>
</dbReference>
<dbReference type="SUPFAM" id="SSF161098">
    <property type="entry name" value="MetI-like"/>
    <property type="match status" value="2"/>
</dbReference>
<protein>
    <submittedName>
        <fullName evidence="8">ABC transporter permease subunit</fullName>
    </submittedName>
</protein>
<accession>A0AAE3IVW1</accession>
<evidence type="ECO:0000256" key="3">
    <source>
        <dbReference type="ARBA" id="ARBA00022692"/>
    </source>
</evidence>
<feature type="transmembrane region" description="Helical" evidence="6">
    <location>
        <begin position="414"/>
        <end position="438"/>
    </location>
</feature>
<feature type="transmembrane region" description="Helical" evidence="6">
    <location>
        <begin position="606"/>
        <end position="626"/>
    </location>
</feature>
<feature type="transmembrane region" description="Helical" evidence="6">
    <location>
        <begin position="82"/>
        <end position="104"/>
    </location>
</feature>
<sequence length="677" mass="77800">MKFIKSILFYFFGVIGILCISVFPEYITSIQITNGANYFVQLFSFIASLANPDSWVYTSYASTKGFPIFSVLFEPFIYSMKILFGAIFFGFIIAFLLAILFKYFNRRAPIIKSILDFLESIPDLLIATLLQALSVFIFQKTGVDLFRVAGFKEPVYFAPIVTLAILPAISFLKILLLLIEEESIKNYVLFLKGKGIGTLKILLQHIFRNIMPGLSQRMKVIIWGTLSSQYIIEYIFNIHGIYNYLLESFTPITIFTSLLLIFTPFYVIFQILDYWLEDTTENSMDKIERRNKISLSKRLKIWKDDILFTMKKLRIKNNGFLRGLRNGFRSLIPYLKNIKIIIGSLFFILTIGYSFIYSLATDSQVDQVMLLYEEDGITLLSTPPHAPTEPFLFGSDRYGNSIFDQIVVGAKYTLFFGLAIACLRVVGGLIFGMLFAFYFNQRWQRWFEKLVDSLHFVPLSVIAYVLLAPILVSHGHEFSFSLTERILIEILILTLFVLPLTTVLIGKDIKNVTAQEYILSAKTVGCSKFYLFSRYILPQISPKMSILFGQQFIQVLLIFIHLGIFDLYFGGTKLIIGFDSAPVSVTYEWSGLIGAIGRMSMRTGQYWYLLVLVAFILAIFAMQLIIKGITDVQQSRIGVLHRFRKKRFAKKADPSFENTELLSEQNFRWMEKNDLNV</sequence>
<evidence type="ECO:0000256" key="1">
    <source>
        <dbReference type="ARBA" id="ARBA00004141"/>
    </source>
</evidence>
<dbReference type="EMBL" id="JAOUSF010000004">
    <property type="protein sequence ID" value="MCU9614568.1"/>
    <property type="molecule type" value="Genomic_DNA"/>
</dbReference>
<dbReference type="PANTHER" id="PTHR43839">
    <property type="entry name" value="OPPC IN A BINDING PROTEIN-DEPENDENT TRANSPORT SYSTEM"/>
    <property type="match status" value="1"/>
</dbReference>
<evidence type="ECO:0000259" key="7">
    <source>
        <dbReference type="PROSITE" id="PS50928"/>
    </source>
</evidence>
<dbReference type="Pfam" id="PF00528">
    <property type="entry name" value="BPD_transp_1"/>
    <property type="match status" value="2"/>
</dbReference>
<dbReference type="PANTHER" id="PTHR43839:SF3">
    <property type="entry name" value="OLIGOPEPTIDE ABC TRANSPORTER, PERMEASE PROTEIN"/>
    <property type="match status" value="1"/>
</dbReference>
<dbReference type="GO" id="GO:0055085">
    <property type="term" value="P:transmembrane transport"/>
    <property type="evidence" value="ECO:0007669"/>
    <property type="project" value="InterPro"/>
</dbReference>
<reference evidence="8" key="1">
    <citation type="submission" date="2022-10" db="EMBL/GenBank/DDBJ databases">
        <title>Description of Fervidibacillus gen. nov. in the family Fervidibacillaceae fam. nov. with two species, Fervidibacillus albus sp. nov., and Fervidibacillus halotolerans sp. nov., isolated from tidal flat sediments.</title>
        <authorList>
            <person name="Kwon K.K."/>
            <person name="Yang S.-H."/>
        </authorList>
    </citation>
    <scope>NUCLEOTIDE SEQUENCE</scope>
    <source>
        <strain evidence="8">JCM 19140</strain>
    </source>
</reference>
<feature type="transmembrane region" description="Helical" evidence="6">
    <location>
        <begin position="486"/>
        <end position="505"/>
    </location>
</feature>
<keyword evidence="9" id="KW-1185">Reference proteome</keyword>
<feature type="domain" description="ABC transmembrane type-1" evidence="7">
    <location>
        <begin position="414"/>
        <end position="628"/>
    </location>
</feature>
<dbReference type="AlphaFoldDB" id="A0AAE3IVW1"/>
<comment type="caution">
    <text evidence="8">The sequence shown here is derived from an EMBL/GenBank/DDBJ whole genome shotgun (WGS) entry which is preliminary data.</text>
</comment>
<evidence type="ECO:0000256" key="5">
    <source>
        <dbReference type="ARBA" id="ARBA00023136"/>
    </source>
</evidence>
<feature type="transmembrane region" description="Helical" evidence="6">
    <location>
        <begin position="220"/>
        <end position="242"/>
    </location>
</feature>
<keyword evidence="5 6" id="KW-0472">Membrane</keyword>
<dbReference type="Gene3D" id="1.10.3720.10">
    <property type="entry name" value="MetI-like"/>
    <property type="match status" value="1"/>
</dbReference>
<gene>
    <name evidence="8" type="ORF">OEV98_13570</name>
</gene>
<feature type="transmembrane region" description="Helical" evidence="6">
    <location>
        <begin position="338"/>
        <end position="360"/>
    </location>
</feature>
<dbReference type="InterPro" id="IPR035906">
    <property type="entry name" value="MetI-like_sf"/>
</dbReference>
<comment type="similarity">
    <text evidence="6">Belongs to the binding-protein-dependent transport system permease family.</text>
</comment>
<feature type="transmembrane region" description="Helical" evidence="6">
    <location>
        <begin position="7"/>
        <end position="27"/>
    </location>
</feature>
<evidence type="ECO:0000256" key="2">
    <source>
        <dbReference type="ARBA" id="ARBA00022448"/>
    </source>
</evidence>
<dbReference type="RefSeq" id="WP_263073864.1">
    <property type="nucleotide sequence ID" value="NZ_JAOUSF010000004.1"/>
</dbReference>
<dbReference type="InterPro" id="IPR000515">
    <property type="entry name" value="MetI-like"/>
</dbReference>
<dbReference type="CDD" id="cd06261">
    <property type="entry name" value="TM_PBP2"/>
    <property type="match status" value="2"/>
</dbReference>
<evidence type="ECO:0000313" key="8">
    <source>
        <dbReference type="EMBL" id="MCU9614568.1"/>
    </source>
</evidence>
<feature type="transmembrane region" description="Helical" evidence="6">
    <location>
        <begin position="124"/>
        <end position="143"/>
    </location>
</feature>
<keyword evidence="4 6" id="KW-1133">Transmembrane helix</keyword>
<feature type="transmembrane region" description="Helical" evidence="6">
    <location>
        <begin position="450"/>
        <end position="474"/>
    </location>
</feature>
<organism evidence="8 9">
    <name type="scientific">Perspicuibacillus lycopersici</name>
    <dbReference type="NCBI Taxonomy" id="1325689"/>
    <lineage>
        <taxon>Bacteria</taxon>
        <taxon>Bacillati</taxon>
        <taxon>Bacillota</taxon>
        <taxon>Bacilli</taxon>
        <taxon>Bacillales</taxon>
        <taxon>Bacillaceae</taxon>
        <taxon>Perspicuibacillus</taxon>
    </lineage>
</organism>
<feature type="transmembrane region" description="Helical" evidence="6">
    <location>
        <begin position="254"/>
        <end position="276"/>
    </location>
</feature>
<comment type="subcellular location">
    <subcellularLocation>
        <location evidence="6">Cell membrane</location>
        <topology evidence="6">Multi-pass membrane protein</topology>
    </subcellularLocation>
    <subcellularLocation>
        <location evidence="1">Membrane</location>
        <topology evidence="1">Multi-pass membrane protein</topology>
    </subcellularLocation>
</comment>
<name>A0AAE3IVW1_9BACI</name>
<feature type="transmembrane region" description="Helical" evidence="6">
    <location>
        <begin position="548"/>
        <end position="569"/>
    </location>
</feature>
<evidence type="ECO:0000313" key="9">
    <source>
        <dbReference type="Proteomes" id="UP001209318"/>
    </source>
</evidence>
<evidence type="ECO:0000256" key="4">
    <source>
        <dbReference type="ARBA" id="ARBA00022989"/>
    </source>
</evidence>
<keyword evidence="3 6" id="KW-0812">Transmembrane</keyword>
<keyword evidence="2 6" id="KW-0813">Transport</keyword>
<dbReference type="Proteomes" id="UP001209318">
    <property type="component" value="Unassembled WGS sequence"/>
</dbReference>
<evidence type="ECO:0000256" key="6">
    <source>
        <dbReference type="RuleBase" id="RU363032"/>
    </source>
</evidence>
<dbReference type="GO" id="GO:0005886">
    <property type="term" value="C:plasma membrane"/>
    <property type="evidence" value="ECO:0007669"/>
    <property type="project" value="UniProtKB-SubCell"/>
</dbReference>